<organism evidence="1 2">
    <name type="scientific">Catharanthus roseus</name>
    <name type="common">Madagascar periwinkle</name>
    <name type="synonym">Vinca rosea</name>
    <dbReference type="NCBI Taxonomy" id="4058"/>
    <lineage>
        <taxon>Eukaryota</taxon>
        <taxon>Viridiplantae</taxon>
        <taxon>Streptophyta</taxon>
        <taxon>Embryophyta</taxon>
        <taxon>Tracheophyta</taxon>
        <taxon>Spermatophyta</taxon>
        <taxon>Magnoliopsida</taxon>
        <taxon>eudicotyledons</taxon>
        <taxon>Gunneridae</taxon>
        <taxon>Pentapetalae</taxon>
        <taxon>asterids</taxon>
        <taxon>lamiids</taxon>
        <taxon>Gentianales</taxon>
        <taxon>Apocynaceae</taxon>
        <taxon>Rauvolfioideae</taxon>
        <taxon>Vinceae</taxon>
        <taxon>Catharanthinae</taxon>
        <taxon>Catharanthus</taxon>
    </lineage>
</organism>
<gene>
    <name evidence="1" type="ORF">M9H77_09219</name>
</gene>
<evidence type="ECO:0000313" key="1">
    <source>
        <dbReference type="EMBL" id="KAI5678269.1"/>
    </source>
</evidence>
<keyword evidence="2" id="KW-1185">Reference proteome</keyword>
<sequence>MHVNCRQAGRKCRRNDDLGLVTDRTGRVYGCTVIASSRGVRGRHSTCDLPSIPTSLPAGLHNDTSAPGSSTQPPLVPFRSRPHISSHLSHTHVPYEVYGYAHPRSQPPPAVYGPYLAPPTEDERVDDGDDDDDDNGEDAGDEEQHVPLEPVAFARKLLTGNFISVMSKISGSRDRRPEKARDVTAPTQRKRVKASDWEETGPAKGGPVDSELIPSYGGHLVAIIQSDLGLAFTDGGINEQELFDVATSLRSTLSRSDRAACYIQYFLASSLCTDKSGNIVASKLWPLVKDESWCGLTVDSKELAGCWSLLELMRLDRCRTDFRRFGIVGFFTWHGFIAYFDCVESYMPNSLGLGNVFLHTLSDLRRHTGPPTTGCTL</sequence>
<reference evidence="2" key="1">
    <citation type="journal article" date="2023" name="Nat. Plants">
        <title>Single-cell RNA sequencing provides a high-resolution roadmap for understanding the multicellular compartmentation of specialized metabolism.</title>
        <authorList>
            <person name="Sun S."/>
            <person name="Shen X."/>
            <person name="Li Y."/>
            <person name="Li Y."/>
            <person name="Wang S."/>
            <person name="Li R."/>
            <person name="Zhang H."/>
            <person name="Shen G."/>
            <person name="Guo B."/>
            <person name="Wei J."/>
            <person name="Xu J."/>
            <person name="St-Pierre B."/>
            <person name="Chen S."/>
            <person name="Sun C."/>
        </authorList>
    </citation>
    <scope>NUCLEOTIDE SEQUENCE [LARGE SCALE GENOMIC DNA]</scope>
</reference>
<dbReference type="Proteomes" id="UP001060085">
    <property type="component" value="Linkage Group LG02"/>
</dbReference>
<protein>
    <submittedName>
        <fullName evidence="1">Uncharacterized protein</fullName>
    </submittedName>
</protein>
<name>A0ACC0C0C5_CATRO</name>
<accession>A0ACC0C0C5</accession>
<dbReference type="EMBL" id="CM044702">
    <property type="protein sequence ID" value="KAI5678269.1"/>
    <property type="molecule type" value="Genomic_DNA"/>
</dbReference>
<comment type="caution">
    <text evidence="1">The sequence shown here is derived from an EMBL/GenBank/DDBJ whole genome shotgun (WGS) entry which is preliminary data.</text>
</comment>
<evidence type="ECO:0000313" key="2">
    <source>
        <dbReference type="Proteomes" id="UP001060085"/>
    </source>
</evidence>
<proteinExistence type="predicted"/>